<gene>
    <name evidence="3" type="primary">LOC136086147</name>
</gene>
<proteinExistence type="predicted"/>
<dbReference type="GeneID" id="136086147"/>
<evidence type="ECO:0000313" key="2">
    <source>
        <dbReference type="Proteomes" id="UP001652625"/>
    </source>
</evidence>
<organism evidence="2 3">
    <name type="scientific">Hydra vulgaris</name>
    <name type="common">Hydra</name>
    <name type="synonym">Hydra attenuata</name>
    <dbReference type="NCBI Taxonomy" id="6087"/>
    <lineage>
        <taxon>Eukaryota</taxon>
        <taxon>Metazoa</taxon>
        <taxon>Cnidaria</taxon>
        <taxon>Hydrozoa</taxon>
        <taxon>Hydroidolina</taxon>
        <taxon>Anthoathecata</taxon>
        <taxon>Aplanulata</taxon>
        <taxon>Hydridae</taxon>
        <taxon>Hydra</taxon>
    </lineage>
</organism>
<dbReference type="RefSeq" id="XP_065664496.1">
    <property type="nucleotide sequence ID" value="XM_065808424.1"/>
</dbReference>
<protein>
    <submittedName>
        <fullName evidence="3">Uncharacterized protein LOC136086147</fullName>
    </submittedName>
</protein>
<name>A0ABM4CRM0_HYDVU</name>
<dbReference type="Pfam" id="PF26634">
    <property type="entry name" value="DUF8207"/>
    <property type="match status" value="1"/>
</dbReference>
<evidence type="ECO:0000313" key="3">
    <source>
        <dbReference type="RefSeq" id="XP_065664496.1"/>
    </source>
</evidence>
<keyword evidence="2" id="KW-1185">Reference proteome</keyword>
<sequence length="300" mass="32782">MYTYSKKSTDSTFGIYSKEGKFFIGKVPILINNDDIDINGIKYIATPDDLHNYRDIIIQTDAITTDSGKPKSNRSEKYKEIIAPIWRELKRTRMLEYQRESKGTGIGPIILSSDPIALLDMLKLRSAAWRAGNTGSRNKAVAICDELLRQGVMNSDQYKKQVVGVSGIFDSLINLSKRASSSNVTRVSSVMLKRLAASDLGKTAISAAKSAGKELSTSAIEAAKDVAVGKGKQLIRKASTKVSQPNTVINNIINDIISNLNKKADEVTPNIKNIMMGSSINSTAIKIEDLVKKGRGLRLA</sequence>
<evidence type="ECO:0000259" key="1">
    <source>
        <dbReference type="Pfam" id="PF26634"/>
    </source>
</evidence>
<feature type="domain" description="DUF8207" evidence="1">
    <location>
        <begin position="45"/>
        <end position="86"/>
    </location>
</feature>
<dbReference type="PANTHER" id="PTHR35374:SF1">
    <property type="entry name" value="PROTEIN KINASE DOMAIN-CONTAINING PROTEIN"/>
    <property type="match status" value="1"/>
</dbReference>
<dbReference type="Proteomes" id="UP001652625">
    <property type="component" value="Chromosome 10"/>
</dbReference>
<dbReference type="PANTHER" id="PTHR35374">
    <property type="entry name" value="CYCLIN-DEPENDENT KINASE 11A-LIKE"/>
    <property type="match status" value="1"/>
</dbReference>
<dbReference type="InterPro" id="IPR058520">
    <property type="entry name" value="DUF8207"/>
</dbReference>
<reference evidence="3" key="1">
    <citation type="submission" date="2025-08" db="UniProtKB">
        <authorList>
            <consortium name="RefSeq"/>
        </authorList>
    </citation>
    <scope>IDENTIFICATION</scope>
</reference>
<accession>A0ABM4CRM0</accession>